<dbReference type="AlphaFoldDB" id="A0A0M0L935"/>
<keyword evidence="3" id="KW-1185">Reference proteome</keyword>
<dbReference type="Gene3D" id="3.40.50.620">
    <property type="entry name" value="HUPs"/>
    <property type="match status" value="1"/>
</dbReference>
<dbReference type="Pfam" id="PF02698">
    <property type="entry name" value="DUF218"/>
    <property type="match status" value="1"/>
</dbReference>
<reference evidence="3" key="1">
    <citation type="submission" date="2015-08" db="EMBL/GenBank/DDBJ databases">
        <title>Fjat-14210 dsm16467.</title>
        <authorList>
            <person name="Liu B."/>
            <person name="Wang J."/>
            <person name="Zhu Y."/>
            <person name="Liu G."/>
            <person name="Chen Q."/>
            <person name="Chen Z."/>
            <person name="Lan J."/>
            <person name="Che J."/>
            <person name="Ge C."/>
            <person name="Shi H."/>
            <person name="Pan Z."/>
            <person name="Liu X."/>
        </authorList>
    </citation>
    <scope>NUCLEOTIDE SEQUENCE [LARGE SCALE GENOMIC DNA]</scope>
    <source>
        <strain evidence="3">DSM 16467</strain>
    </source>
</reference>
<dbReference type="CDD" id="cd06259">
    <property type="entry name" value="YdcF-like"/>
    <property type="match status" value="1"/>
</dbReference>
<dbReference type="PANTHER" id="PTHR30336:SF4">
    <property type="entry name" value="ENVELOPE BIOGENESIS FACTOR ELYC"/>
    <property type="match status" value="1"/>
</dbReference>
<dbReference type="EMBL" id="LILC01000007">
    <property type="protein sequence ID" value="KOO47590.1"/>
    <property type="molecule type" value="Genomic_DNA"/>
</dbReference>
<feature type="domain" description="DUF218" evidence="1">
    <location>
        <begin position="37"/>
        <end position="177"/>
    </location>
</feature>
<organism evidence="2 3">
    <name type="scientific">Priestia koreensis</name>
    <dbReference type="NCBI Taxonomy" id="284581"/>
    <lineage>
        <taxon>Bacteria</taxon>
        <taxon>Bacillati</taxon>
        <taxon>Bacillota</taxon>
        <taxon>Bacilli</taxon>
        <taxon>Bacillales</taxon>
        <taxon>Bacillaceae</taxon>
        <taxon>Priestia</taxon>
    </lineage>
</organism>
<evidence type="ECO:0000313" key="3">
    <source>
        <dbReference type="Proteomes" id="UP000037558"/>
    </source>
</evidence>
<dbReference type="InterPro" id="IPR051599">
    <property type="entry name" value="Cell_Envelope_Assoc"/>
</dbReference>
<gene>
    <name evidence="2" type="ORF">AMD01_06000</name>
</gene>
<evidence type="ECO:0000313" key="2">
    <source>
        <dbReference type="EMBL" id="KOO47590.1"/>
    </source>
</evidence>
<accession>A0A0M0L935</accession>
<dbReference type="GO" id="GO:0005886">
    <property type="term" value="C:plasma membrane"/>
    <property type="evidence" value="ECO:0007669"/>
    <property type="project" value="TreeGrafter"/>
</dbReference>
<comment type="caution">
    <text evidence="2">The sequence shown here is derived from an EMBL/GenBank/DDBJ whole genome shotgun (WGS) entry which is preliminary data.</text>
</comment>
<dbReference type="InterPro" id="IPR003848">
    <property type="entry name" value="DUF218"/>
</dbReference>
<dbReference type="GO" id="GO:0043164">
    <property type="term" value="P:Gram-negative-bacterium-type cell wall biogenesis"/>
    <property type="evidence" value="ECO:0007669"/>
    <property type="project" value="TreeGrafter"/>
</dbReference>
<sequence>MMKKLIIGVLTLGVLYILIASALMYTTAHKKPISNPDYIMVLGAKVKGKVPSLALKYRLQVAAKYAKKHPNIPIILTGGQGKDELITEAEAGRRFLVNEGIEESRLILEDQSTSTFENFQFAKKQADIKGKKGVIVSNNFHLYRSSIIAKRLGYDMHPLAAKTPDVVKVKVVVREYAAIIKTFLFDRAK</sequence>
<dbReference type="PANTHER" id="PTHR30336">
    <property type="entry name" value="INNER MEMBRANE PROTEIN, PROBABLE PERMEASE"/>
    <property type="match status" value="1"/>
</dbReference>
<name>A0A0M0L935_9BACI</name>
<evidence type="ECO:0000259" key="1">
    <source>
        <dbReference type="Pfam" id="PF02698"/>
    </source>
</evidence>
<dbReference type="InterPro" id="IPR014729">
    <property type="entry name" value="Rossmann-like_a/b/a_fold"/>
</dbReference>
<dbReference type="Proteomes" id="UP000037558">
    <property type="component" value="Unassembled WGS sequence"/>
</dbReference>
<protein>
    <recommendedName>
        <fullName evidence="1">DUF218 domain-containing protein</fullName>
    </recommendedName>
</protein>
<dbReference type="GO" id="GO:0000270">
    <property type="term" value="P:peptidoglycan metabolic process"/>
    <property type="evidence" value="ECO:0007669"/>
    <property type="project" value="TreeGrafter"/>
</dbReference>
<proteinExistence type="predicted"/>
<dbReference type="STRING" id="284581.AMD01_06000"/>
<dbReference type="PATRIC" id="fig|284581.3.peg.4599"/>